<dbReference type="Proteomes" id="UP000565205">
    <property type="component" value="Unassembled WGS sequence"/>
</dbReference>
<keyword evidence="10" id="KW-0501">Molybdenum cofactor biosynthesis</keyword>
<dbReference type="CDD" id="cd01335">
    <property type="entry name" value="Radical_SAM"/>
    <property type="match status" value="1"/>
</dbReference>
<dbReference type="InterPro" id="IPR058240">
    <property type="entry name" value="rSAM_sf"/>
</dbReference>
<dbReference type="GO" id="GO:0051539">
    <property type="term" value="F:4 iron, 4 sulfur cluster binding"/>
    <property type="evidence" value="ECO:0007669"/>
    <property type="project" value="UniProtKB-KW"/>
</dbReference>
<evidence type="ECO:0000256" key="4">
    <source>
        <dbReference type="ARBA" id="ARBA00022691"/>
    </source>
</evidence>
<evidence type="ECO:0000256" key="1">
    <source>
        <dbReference type="ARBA" id="ARBA00001966"/>
    </source>
</evidence>
<evidence type="ECO:0000256" key="5">
    <source>
        <dbReference type="ARBA" id="ARBA00022723"/>
    </source>
</evidence>
<evidence type="ECO:0000256" key="10">
    <source>
        <dbReference type="ARBA" id="ARBA00023150"/>
    </source>
</evidence>
<evidence type="ECO:0000313" key="15">
    <source>
        <dbReference type="Proteomes" id="UP000565205"/>
    </source>
</evidence>
<dbReference type="GO" id="GO:0061798">
    <property type="term" value="F:GTP 3',8'-cyclase activity"/>
    <property type="evidence" value="ECO:0007669"/>
    <property type="project" value="UniProtKB-EC"/>
</dbReference>
<dbReference type="SFLD" id="SFLDG01383">
    <property type="entry name" value="cyclic_pyranopterin_phosphate"/>
    <property type="match status" value="1"/>
</dbReference>
<dbReference type="PANTHER" id="PTHR22960:SF0">
    <property type="entry name" value="MOLYBDENUM COFACTOR BIOSYNTHESIS PROTEIN 1"/>
    <property type="match status" value="1"/>
</dbReference>
<dbReference type="GO" id="GO:0006777">
    <property type="term" value="P:Mo-molybdopterin cofactor biosynthetic process"/>
    <property type="evidence" value="ECO:0007669"/>
    <property type="project" value="UniProtKB-KW"/>
</dbReference>
<dbReference type="InterPro" id="IPR040064">
    <property type="entry name" value="MoaA-like"/>
</dbReference>
<keyword evidence="6" id="KW-0547">Nucleotide-binding</keyword>
<gene>
    <name evidence="14" type="primary">moaA</name>
    <name evidence="14" type="ORF">HUK83_05455</name>
</gene>
<dbReference type="SMART" id="SM00729">
    <property type="entry name" value="Elp3"/>
    <property type="match status" value="1"/>
</dbReference>
<evidence type="ECO:0000256" key="3">
    <source>
        <dbReference type="ARBA" id="ARBA00022485"/>
    </source>
</evidence>
<sequence length="312" mass="34111">MTAPLIDGFGRRITYLRLSVTDRCDMRCTYCMSETMRFLPRDEVLDLEELARLGEVFIAGGVRRLRITGGEPLVRRDILGLFERLGRRIGDGLDELTLTTNGSRLAEFAEPLAASGVRRVNVSLDSLDGARFAAITRRGSLHRTLDGISAARAAGLAVRINTVALRGINDDEIDTLIGWCGGIGADLCLIETMPLGETGEDRSAHYLPLGELRARLERSWTLSEDGGACGGGPARYLRIAETGRRLGLITPMSHNFCASCNRVRISCTGRLYLCLGHEEGTDLRAALRSGADDAGLRALVDDALDRKPWRHD</sequence>
<dbReference type="RefSeq" id="WP_176622757.1">
    <property type="nucleotide sequence ID" value="NZ_JABXXQ010000067.1"/>
</dbReference>
<dbReference type="EC" id="4.1.99.22" evidence="2"/>
<dbReference type="Gene3D" id="3.20.20.70">
    <property type="entry name" value="Aldolase class I"/>
    <property type="match status" value="1"/>
</dbReference>
<dbReference type="UniPathway" id="UPA00344"/>
<evidence type="ECO:0000256" key="9">
    <source>
        <dbReference type="ARBA" id="ARBA00023134"/>
    </source>
</evidence>
<dbReference type="PANTHER" id="PTHR22960">
    <property type="entry name" value="MOLYBDOPTERIN COFACTOR SYNTHESIS PROTEIN A"/>
    <property type="match status" value="1"/>
</dbReference>
<accession>A0A850NQZ2</accession>
<dbReference type="GO" id="GO:0046872">
    <property type="term" value="F:metal ion binding"/>
    <property type="evidence" value="ECO:0007669"/>
    <property type="project" value="UniProtKB-KW"/>
</dbReference>
<feature type="domain" description="Radical SAM core" evidence="13">
    <location>
        <begin position="8"/>
        <end position="233"/>
    </location>
</feature>
<evidence type="ECO:0000256" key="7">
    <source>
        <dbReference type="ARBA" id="ARBA00023004"/>
    </source>
</evidence>
<dbReference type="SFLD" id="SFLDS00029">
    <property type="entry name" value="Radical_SAM"/>
    <property type="match status" value="1"/>
</dbReference>
<dbReference type="InterPro" id="IPR013785">
    <property type="entry name" value="Aldolase_TIM"/>
</dbReference>
<comment type="catalytic activity">
    <reaction evidence="12">
        <text>GTP + AH2 + S-adenosyl-L-methionine = (8S)-3',8-cyclo-7,8-dihydroguanosine 5'-triphosphate + 5'-deoxyadenosine + L-methionine + A + H(+)</text>
        <dbReference type="Rhea" id="RHEA:49576"/>
        <dbReference type="ChEBI" id="CHEBI:13193"/>
        <dbReference type="ChEBI" id="CHEBI:15378"/>
        <dbReference type="ChEBI" id="CHEBI:17319"/>
        <dbReference type="ChEBI" id="CHEBI:17499"/>
        <dbReference type="ChEBI" id="CHEBI:37565"/>
        <dbReference type="ChEBI" id="CHEBI:57844"/>
        <dbReference type="ChEBI" id="CHEBI:59789"/>
        <dbReference type="ChEBI" id="CHEBI:131766"/>
        <dbReference type="EC" id="4.1.99.22"/>
    </reaction>
</comment>
<keyword evidence="5" id="KW-0479">Metal-binding</keyword>
<evidence type="ECO:0000256" key="6">
    <source>
        <dbReference type="ARBA" id="ARBA00022741"/>
    </source>
</evidence>
<dbReference type="InterPro" id="IPR006638">
    <property type="entry name" value="Elp3/MiaA/NifB-like_rSAM"/>
</dbReference>
<dbReference type="InterPro" id="IPR007197">
    <property type="entry name" value="rSAM"/>
</dbReference>
<evidence type="ECO:0000259" key="13">
    <source>
        <dbReference type="PROSITE" id="PS51918"/>
    </source>
</evidence>
<protein>
    <recommendedName>
        <fullName evidence="2">GTP 3',8-cyclase</fullName>
        <ecNumber evidence="2">4.1.99.22</ecNumber>
    </recommendedName>
</protein>
<organism evidence="14 15">
    <name type="scientific">Endobacter medicaginis</name>
    <dbReference type="NCBI Taxonomy" id="1181271"/>
    <lineage>
        <taxon>Bacteria</taxon>
        <taxon>Pseudomonadati</taxon>
        <taxon>Pseudomonadota</taxon>
        <taxon>Alphaproteobacteria</taxon>
        <taxon>Acetobacterales</taxon>
        <taxon>Acetobacteraceae</taxon>
        <taxon>Endobacter</taxon>
    </lineage>
</organism>
<comment type="cofactor">
    <cofactor evidence="1">
        <name>[4Fe-4S] cluster</name>
        <dbReference type="ChEBI" id="CHEBI:49883"/>
    </cofactor>
</comment>
<dbReference type="PROSITE" id="PS01305">
    <property type="entry name" value="MOAA_NIFB_PQQE"/>
    <property type="match status" value="1"/>
</dbReference>
<keyword evidence="4" id="KW-0949">S-adenosyl-L-methionine</keyword>
<name>A0A850NQZ2_9PROT</name>
<dbReference type="SFLD" id="SFLDG01067">
    <property type="entry name" value="SPASM/twitch_domain_containing"/>
    <property type="match status" value="1"/>
</dbReference>
<keyword evidence="9" id="KW-0342">GTP-binding</keyword>
<evidence type="ECO:0000313" key="14">
    <source>
        <dbReference type="EMBL" id="NVN29782.1"/>
    </source>
</evidence>
<feature type="non-terminal residue" evidence="14">
    <location>
        <position position="312"/>
    </location>
</feature>
<keyword evidence="8" id="KW-0411">Iron-sulfur</keyword>
<keyword evidence="3" id="KW-0004">4Fe-4S</keyword>
<dbReference type="Pfam" id="PF04055">
    <property type="entry name" value="Radical_SAM"/>
    <property type="match status" value="1"/>
</dbReference>
<evidence type="ECO:0000256" key="11">
    <source>
        <dbReference type="ARBA" id="ARBA00023239"/>
    </source>
</evidence>
<comment type="caution">
    <text evidence="14">The sequence shown here is derived from an EMBL/GenBank/DDBJ whole genome shotgun (WGS) entry which is preliminary data.</text>
</comment>
<reference evidence="14 15" key="1">
    <citation type="submission" date="2020-06" db="EMBL/GenBank/DDBJ databases">
        <title>Description of novel acetic acid bacteria.</title>
        <authorList>
            <person name="Sombolestani A."/>
        </authorList>
    </citation>
    <scope>NUCLEOTIDE SEQUENCE [LARGE SCALE GENOMIC DNA]</scope>
    <source>
        <strain evidence="14 15">LMG 26838</strain>
    </source>
</reference>
<evidence type="ECO:0000256" key="2">
    <source>
        <dbReference type="ARBA" id="ARBA00012167"/>
    </source>
</evidence>
<dbReference type="PROSITE" id="PS51918">
    <property type="entry name" value="RADICAL_SAM"/>
    <property type="match status" value="1"/>
</dbReference>
<dbReference type="Pfam" id="PF06463">
    <property type="entry name" value="Mob_synth_C"/>
    <property type="match status" value="1"/>
</dbReference>
<dbReference type="EMBL" id="JABXXQ010000067">
    <property type="protein sequence ID" value="NVN29782.1"/>
    <property type="molecule type" value="Genomic_DNA"/>
</dbReference>
<dbReference type="InterPro" id="IPR000385">
    <property type="entry name" value="MoaA_NifB_PqqE_Fe-S-bd_CS"/>
</dbReference>
<dbReference type="InterPro" id="IPR010505">
    <property type="entry name" value="MoaA_twitch"/>
</dbReference>
<dbReference type="InterPro" id="IPR050105">
    <property type="entry name" value="MoCo_biosynth_MoaA/MoaC"/>
</dbReference>
<proteinExistence type="predicted"/>
<evidence type="ECO:0000256" key="12">
    <source>
        <dbReference type="ARBA" id="ARBA00048697"/>
    </source>
</evidence>
<dbReference type="AlphaFoldDB" id="A0A850NQZ2"/>
<dbReference type="InterPro" id="IPR013483">
    <property type="entry name" value="MoaA"/>
</dbReference>
<dbReference type="GO" id="GO:0061799">
    <property type="term" value="F:cyclic pyranopterin monophosphate synthase activity"/>
    <property type="evidence" value="ECO:0007669"/>
    <property type="project" value="TreeGrafter"/>
</dbReference>
<keyword evidence="11" id="KW-0456">Lyase</keyword>
<evidence type="ECO:0000256" key="8">
    <source>
        <dbReference type="ARBA" id="ARBA00023014"/>
    </source>
</evidence>
<dbReference type="NCBIfam" id="TIGR02666">
    <property type="entry name" value="moaA"/>
    <property type="match status" value="1"/>
</dbReference>
<dbReference type="SFLD" id="SFLDG01386">
    <property type="entry name" value="main_SPASM_domain-containing"/>
    <property type="match status" value="1"/>
</dbReference>
<dbReference type="SUPFAM" id="SSF102114">
    <property type="entry name" value="Radical SAM enzymes"/>
    <property type="match status" value="1"/>
</dbReference>
<dbReference type="CDD" id="cd21117">
    <property type="entry name" value="Twitch_MoaA"/>
    <property type="match status" value="1"/>
</dbReference>
<keyword evidence="7" id="KW-0408">Iron</keyword>
<dbReference type="GO" id="GO:0005525">
    <property type="term" value="F:GTP binding"/>
    <property type="evidence" value="ECO:0007669"/>
    <property type="project" value="UniProtKB-KW"/>
</dbReference>